<dbReference type="OrthoDB" id="2339329at2"/>
<comment type="caution">
    <text evidence="5">The sequence shown here is derived from an EMBL/GenBank/DDBJ whole genome shotgun (WGS) entry which is preliminary data.</text>
</comment>
<keyword evidence="3" id="KW-0326">Glycosidase</keyword>
<organism evidence="5 6">
    <name type="scientific">Clostridium innocuum</name>
    <dbReference type="NCBI Taxonomy" id="1522"/>
    <lineage>
        <taxon>Bacteria</taxon>
        <taxon>Bacillati</taxon>
        <taxon>Bacillota</taxon>
        <taxon>Clostridia</taxon>
        <taxon>Eubacteriales</taxon>
        <taxon>Clostridiaceae</taxon>
        <taxon>Clostridium</taxon>
    </lineage>
</organism>
<dbReference type="Gene3D" id="3.20.20.80">
    <property type="entry name" value="Glycosidases"/>
    <property type="match status" value="1"/>
</dbReference>
<name>A0A3E2VVF0_CLOIN</name>
<dbReference type="GO" id="GO:0005829">
    <property type="term" value="C:cytosol"/>
    <property type="evidence" value="ECO:0007669"/>
    <property type="project" value="TreeGrafter"/>
</dbReference>
<evidence type="ECO:0000313" key="5">
    <source>
        <dbReference type="EMBL" id="RGC15110.1"/>
    </source>
</evidence>
<evidence type="ECO:0000313" key="6">
    <source>
        <dbReference type="Proteomes" id="UP000260025"/>
    </source>
</evidence>
<dbReference type="PANTHER" id="PTHR10353:SF122">
    <property type="entry name" value="6-PHOSPHO-BETA-GLUCOSIDASE ASCB-RELATED"/>
    <property type="match status" value="1"/>
</dbReference>
<gene>
    <name evidence="5" type="ORF">DXA38_11105</name>
</gene>
<evidence type="ECO:0000256" key="1">
    <source>
        <dbReference type="ARBA" id="ARBA00010838"/>
    </source>
</evidence>
<dbReference type="SUPFAM" id="SSF51445">
    <property type="entry name" value="(Trans)glycosidases"/>
    <property type="match status" value="1"/>
</dbReference>
<accession>A0A3E2VVF0</accession>
<dbReference type="GO" id="GO:0016052">
    <property type="term" value="P:carbohydrate catabolic process"/>
    <property type="evidence" value="ECO:0007669"/>
    <property type="project" value="TreeGrafter"/>
</dbReference>
<dbReference type="AlphaFoldDB" id="A0A3E2VVF0"/>
<dbReference type="GO" id="GO:0008422">
    <property type="term" value="F:beta-glucosidase activity"/>
    <property type="evidence" value="ECO:0007669"/>
    <property type="project" value="TreeGrafter"/>
</dbReference>
<dbReference type="EMBL" id="QVEV01000015">
    <property type="protein sequence ID" value="RGC15110.1"/>
    <property type="molecule type" value="Genomic_DNA"/>
</dbReference>
<proteinExistence type="inferred from homology"/>
<evidence type="ECO:0000256" key="4">
    <source>
        <dbReference type="RuleBase" id="RU003690"/>
    </source>
</evidence>
<evidence type="ECO:0000256" key="2">
    <source>
        <dbReference type="ARBA" id="ARBA00022801"/>
    </source>
</evidence>
<evidence type="ECO:0000256" key="3">
    <source>
        <dbReference type="ARBA" id="ARBA00023295"/>
    </source>
</evidence>
<reference evidence="5 6" key="1">
    <citation type="submission" date="2018-08" db="EMBL/GenBank/DDBJ databases">
        <title>A genome reference for cultivated species of the human gut microbiota.</title>
        <authorList>
            <person name="Zou Y."/>
            <person name="Xue W."/>
            <person name="Luo G."/>
        </authorList>
    </citation>
    <scope>NUCLEOTIDE SEQUENCE [LARGE SCALE GENOMIC DNA]</scope>
    <source>
        <strain evidence="5 6">OF01-2LB</strain>
    </source>
</reference>
<dbReference type="Pfam" id="PF00232">
    <property type="entry name" value="Glyco_hydro_1"/>
    <property type="match status" value="1"/>
</dbReference>
<dbReference type="PRINTS" id="PR00131">
    <property type="entry name" value="GLHYDRLASE1"/>
</dbReference>
<dbReference type="Proteomes" id="UP000260025">
    <property type="component" value="Unassembled WGS sequence"/>
</dbReference>
<dbReference type="PANTHER" id="PTHR10353">
    <property type="entry name" value="GLYCOSYL HYDROLASE"/>
    <property type="match status" value="1"/>
</dbReference>
<keyword evidence="2 5" id="KW-0378">Hydrolase</keyword>
<protein>
    <submittedName>
        <fullName evidence="5">Glycoside hydrolase family 1 protein</fullName>
    </submittedName>
</protein>
<dbReference type="FunFam" id="3.20.20.80:FF:000004">
    <property type="entry name" value="Beta-glucosidase 6-phospho-beta-glucosidase"/>
    <property type="match status" value="1"/>
</dbReference>
<sequence length="498" mass="57115">MIISVNVKENIMKGFPEDFLWGGAIACSQADGAFNEGGKGLSTQDCRYFDAAWDFDTIYKKNAYVSDIRKEDFQKAIQTADTAHYPLRRGIDFYHEYPNDVKLFKELGLKIFRTSICWSRIFPNGDDAEPNEEGLRYYDSLFQALKDNGIKIFATIMHYDIPVNLVVKYGGWKNRKLVDLFARYAEVLFTRYKDIVDYWLPINEINAARFAHWDGISIIADQQEHLDQTVFQSLHHQFLANARAVALSKKIIGKKNVGAMVAAFTIYPGTCDPRDVMQTLTDQRYSNYFYFDVMARGCYPAYMKPLFEKLNVHIQIEDGDEELLRDNTVDFLSFSYYASQIASVDEDFEVTTGNMAGSVYANPYLKKSDFGWSVDNMGLRITLNKLYDRYQLPLFVAENGLGAFDQLEDGTVHDAYRIEYLKNHVEAMRDAIADGVDLIGYTMWGIIDLVACGPLTMDKRYGVIYVDRDNEGNGSNKRYKKDSFHWYKVCIASNGKNI</sequence>
<dbReference type="InterPro" id="IPR001360">
    <property type="entry name" value="Glyco_hydro_1"/>
</dbReference>
<comment type="similarity">
    <text evidence="1 4">Belongs to the glycosyl hydrolase 1 family.</text>
</comment>
<dbReference type="InterPro" id="IPR017853">
    <property type="entry name" value="GH"/>
</dbReference>